<keyword evidence="6" id="KW-0676">Redox-active center</keyword>
<feature type="domain" description="Pyridine nucleotide-disulphide oxidoreductase dimerisation" evidence="7">
    <location>
        <begin position="277"/>
        <end position="370"/>
    </location>
</feature>
<dbReference type="SUPFAM" id="SSF51905">
    <property type="entry name" value="FAD/NAD(P)-binding domain"/>
    <property type="match status" value="2"/>
</dbReference>
<dbReference type="InterPro" id="IPR023753">
    <property type="entry name" value="FAD/NAD-binding_dom"/>
</dbReference>
<dbReference type="Pfam" id="PF02852">
    <property type="entry name" value="Pyr_redox_dim"/>
    <property type="match status" value="1"/>
</dbReference>
<dbReference type="SUPFAM" id="SSF55424">
    <property type="entry name" value="FAD/NAD-linked reductases, dimerisation (C-terminal) domain"/>
    <property type="match status" value="1"/>
</dbReference>
<dbReference type="InterPro" id="IPR036188">
    <property type="entry name" value="FAD/NAD-bd_sf"/>
</dbReference>
<reference evidence="9 10" key="1">
    <citation type="journal article" date="2022" name="Genome Biol. Evol.">
        <title>Host diet, physiology and behaviors set the stage for Lachnospiraceae cladogenesis.</title>
        <authorList>
            <person name="Vera-Ponce De Leon A."/>
            <person name="Schneider M."/>
            <person name="Jahnes B.C."/>
            <person name="Sadowski V."/>
            <person name="Camuy-Velez L.A."/>
            <person name="Duan J."/>
            <person name="Sabree Z.L."/>
        </authorList>
    </citation>
    <scope>NUCLEOTIDE SEQUENCE [LARGE SCALE GENOMIC DNA]</scope>
    <source>
        <strain evidence="9 10">PAL113</strain>
    </source>
</reference>
<evidence type="ECO:0000256" key="3">
    <source>
        <dbReference type="ARBA" id="ARBA00022630"/>
    </source>
</evidence>
<name>A0ABT1E912_9FIRM</name>
<evidence type="ECO:0000256" key="2">
    <source>
        <dbReference type="ARBA" id="ARBA00009130"/>
    </source>
</evidence>
<comment type="cofactor">
    <cofactor evidence="1">
        <name>FAD</name>
        <dbReference type="ChEBI" id="CHEBI:57692"/>
    </cofactor>
</comment>
<dbReference type="PRINTS" id="PR00411">
    <property type="entry name" value="PNDRDTASEI"/>
</dbReference>
<evidence type="ECO:0000259" key="7">
    <source>
        <dbReference type="Pfam" id="PF02852"/>
    </source>
</evidence>
<dbReference type="InterPro" id="IPR050260">
    <property type="entry name" value="FAD-bd_OxRdtase"/>
</dbReference>
<accession>A0ABT1E912</accession>
<keyword evidence="10" id="KW-1185">Reference proteome</keyword>
<dbReference type="Proteomes" id="UP001523566">
    <property type="component" value="Unassembled WGS sequence"/>
</dbReference>
<dbReference type="Gene3D" id="3.50.50.60">
    <property type="entry name" value="FAD/NAD(P)-binding domain"/>
    <property type="match status" value="2"/>
</dbReference>
<keyword evidence="3" id="KW-0285">Flavoprotein</keyword>
<evidence type="ECO:0000256" key="4">
    <source>
        <dbReference type="ARBA" id="ARBA00022827"/>
    </source>
</evidence>
<evidence type="ECO:0000256" key="5">
    <source>
        <dbReference type="ARBA" id="ARBA00023002"/>
    </source>
</evidence>
<gene>
    <name evidence="9" type="ORF">NK125_06735</name>
</gene>
<evidence type="ECO:0000256" key="6">
    <source>
        <dbReference type="ARBA" id="ARBA00023284"/>
    </source>
</evidence>
<keyword evidence="4" id="KW-0274">FAD</keyword>
<evidence type="ECO:0000256" key="1">
    <source>
        <dbReference type="ARBA" id="ARBA00001974"/>
    </source>
</evidence>
<dbReference type="PANTHER" id="PTHR43429:SF1">
    <property type="entry name" value="NAD(P)H SULFUR OXIDOREDUCTASE (COA-DEPENDENT)"/>
    <property type="match status" value="1"/>
</dbReference>
<dbReference type="PANTHER" id="PTHR43429">
    <property type="entry name" value="PYRIDINE NUCLEOTIDE-DISULFIDE OXIDOREDUCTASE DOMAIN-CONTAINING"/>
    <property type="match status" value="1"/>
</dbReference>
<dbReference type="EMBL" id="JAMZFW010000007">
    <property type="protein sequence ID" value="MCP1102114.1"/>
    <property type="molecule type" value="Genomic_DNA"/>
</dbReference>
<dbReference type="InterPro" id="IPR016156">
    <property type="entry name" value="FAD/NAD-linked_Rdtase_dimer_sf"/>
</dbReference>
<dbReference type="RefSeq" id="WP_262065898.1">
    <property type="nucleotide sequence ID" value="NZ_JAMXOD010000007.1"/>
</dbReference>
<dbReference type="InterPro" id="IPR004099">
    <property type="entry name" value="Pyr_nucl-diS_OxRdtase_dimer"/>
</dbReference>
<organism evidence="9 10">
    <name type="scientific">Aequitasia blattaphilus</name>
    <dbReference type="NCBI Taxonomy" id="2949332"/>
    <lineage>
        <taxon>Bacteria</taxon>
        <taxon>Bacillati</taxon>
        <taxon>Bacillota</taxon>
        <taxon>Clostridia</taxon>
        <taxon>Lachnospirales</taxon>
        <taxon>Lachnospiraceae</taxon>
        <taxon>Aequitasia</taxon>
    </lineage>
</organism>
<evidence type="ECO:0000313" key="9">
    <source>
        <dbReference type="EMBL" id="MCP1102114.1"/>
    </source>
</evidence>
<evidence type="ECO:0000259" key="8">
    <source>
        <dbReference type="Pfam" id="PF07992"/>
    </source>
</evidence>
<protein>
    <submittedName>
        <fullName evidence="9">FAD-dependent oxidoreductase</fullName>
    </submittedName>
</protein>
<dbReference type="PRINTS" id="PR00368">
    <property type="entry name" value="FADPNR"/>
</dbReference>
<keyword evidence="5" id="KW-0560">Oxidoreductase</keyword>
<proteinExistence type="inferred from homology"/>
<evidence type="ECO:0000313" key="10">
    <source>
        <dbReference type="Proteomes" id="UP001523566"/>
    </source>
</evidence>
<feature type="domain" description="FAD/NAD(P)-binding" evidence="8">
    <location>
        <begin position="11"/>
        <end position="231"/>
    </location>
</feature>
<dbReference type="Pfam" id="PF07992">
    <property type="entry name" value="Pyr_redox_2"/>
    <property type="match status" value="1"/>
</dbReference>
<comment type="similarity">
    <text evidence="2">Belongs to the class-III pyridine nucleotide-disulfide oxidoreductase family.</text>
</comment>
<comment type="caution">
    <text evidence="9">The sequence shown here is derived from an EMBL/GenBank/DDBJ whole genome shotgun (WGS) entry which is preliminary data.</text>
</comment>
<sequence length="387" mass="42532">MIAFKWWEHVTEKYNVTVKIRHEVLEVDKEKKVLKIKDLISGNEFEDSYDKLIFATGARSILPPVEGANLEQVFTLRNITDMYQIKAYLNKEEPKEGVIVGSGFIGLEMCESLRALGMKVTLVERLSSVTPGLDTDMAAYVEAYLKEQDIQVYKGVSATKITPDAVVLDNGKKIPAGFVLLSTGVRPNTEIAASIGVDLGKTKAITVNSRMQTSVPDIYACGDCIEVPHLITGKSVYRPLGTTANKTGRITGDAVTGGMLELRGILGTGIFRLFEKTIALTGLSEKAAIDEGYEIEVCHNIKLNKPDFMEGKEMVIKGVADRKTRRLLGVQIFGEEGVDKRIDVFVTAITFGGKVDDLFHLDLAYSPPYSTVKDPVAYTGQILESKI</sequence>